<dbReference type="VEuPathDB" id="CryptoDB:Cvel_11600"/>
<accession>A0A0G4I752</accession>
<dbReference type="InterPro" id="IPR029063">
    <property type="entry name" value="SAM-dependent_MTases_sf"/>
</dbReference>
<gene>
    <name evidence="1" type="ORF">Cvel_11600</name>
</gene>
<dbReference type="CDD" id="cd02440">
    <property type="entry name" value="AdoMet_MTases"/>
    <property type="match status" value="1"/>
</dbReference>
<dbReference type="EMBL" id="CDMZ01005428">
    <property type="protein sequence ID" value="CEM52914.1"/>
    <property type="molecule type" value="Genomic_DNA"/>
</dbReference>
<evidence type="ECO:0000313" key="1">
    <source>
        <dbReference type="EMBL" id="CEM52914.1"/>
    </source>
</evidence>
<reference evidence="1" key="1">
    <citation type="submission" date="2014-11" db="EMBL/GenBank/DDBJ databases">
        <authorList>
            <person name="Otto D Thomas"/>
            <person name="Naeem Raeece"/>
        </authorList>
    </citation>
    <scope>NUCLEOTIDE SEQUENCE</scope>
</reference>
<name>A0A0G4I752_9ALVE</name>
<sequence>MTSTRSEASQRQAVPSALQLRREDGTTYVFLEDDAGSHLRCFRRTDNPSVLLLQTQEKGWYSAIENDVDNVLGWPIADDTDGRGAESEAVPTNSSVYPPRRWQSRKGDKAYAYELTPLPSDNALYTEYQQQGAFRPWDGMLNRVFEKIGSPDGFVETFYDFGCGGGAISSRVMKRGPGSVKTLIAGDLNPVMVAATARMVKAEGGGAGGRGTRGLVRCVDLSNLMDSPPAFPVDSYGVKSSKNMIWSSFSIAYFPELPKVLRNWGELLLERGGILAIVEIPALFSVHTEEGAEGVDSDFLQLDEALKARLKYNTFAGAELPVLVREHLSDVFELIDESWWDDGEFSFKGPGSGPCLEAWRRRLGRPAIRNLIELTLKRFYCGAGQKVWNDIESSHSGSVLRAPL</sequence>
<proteinExistence type="predicted"/>
<dbReference type="Gene3D" id="3.40.50.150">
    <property type="entry name" value="Vaccinia Virus protein VP39"/>
    <property type="match status" value="1"/>
</dbReference>
<protein>
    <submittedName>
        <fullName evidence="1">Uncharacterized protein</fullName>
    </submittedName>
</protein>
<organism evidence="1">
    <name type="scientific">Chromera velia CCMP2878</name>
    <dbReference type="NCBI Taxonomy" id="1169474"/>
    <lineage>
        <taxon>Eukaryota</taxon>
        <taxon>Sar</taxon>
        <taxon>Alveolata</taxon>
        <taxon>Colpodellida</taxon>
        <taxon>Chromeraceae</taxon>
        <taxon>Chromera</taxon>
    </lineage>
</organism>
<dbReference type="AlphaFoldDB" id="A0A0G4I752"/>
<dbReference type="SUPFAM" id="SSF53335">
    <property type="entry name" value="S-adenosyl-L-methionine-dependent methyltransferases"/>
    <property type="match status" value="1"/>
</dbReference>